<evidence type="ECO:0000313" key="3">
    <source>
        <dbReference type="EMBL" id="KAF2437284.1"/>
    </source>
</evidence>
<reference evidence="3" key="1">
    <citation type="journal article" date="2020" name="Stud. Mycol.">
        <title>101 Dothideomycetes genomes: a test case for predicting lifestyles and emergence of pathogens.</title>
        <authorList>
            <person name="Haridas S."/>
            <person name="Albert R."/>
            <person name="Binder M."/>
            <person name="Bloem J."/>
            <person name="Labutti K."/>
            <person name="Salamov A."/>
            <person name="Andreopoulos B."/>
            <person name="Baker S."/>
            <person name="Barry K."/>
            <person name="Bills G."/>
            <person name="Bluhm B."/>
            <person name="Cannon C."/>
            <person name="Castanera R."/>
            <person name="Culley D."/>
            <person name="Daum C."/>
            <person name="Ezra D."/>
            <person name="Gonzalez J."/>
            <person name="Henrissat B."/>
            <person name="Kuo A."/>
            <person name="Liang C."/>
            <person name="Lipzen A."/>
            <person name="Lutzoni F."/>
            <person name="Magnuson J."/>
            <person name="Mondo S."/>
            <person name="Nolan M."/>
            <person name="Ohm R."/>
            <person name="Pangilinan J."/>
            <person name="Park H.-J."/>
            <person name="Ramirez L."/>
            <person name="Alfaro M."/>
            <person name="Sun H."/>
            <person name="Tritt A."/>
            <person name="Yoshinaga Y."/>
            <person name="Zwiers L.-H."/>
            <person name="Turgeon B."/>
            <person name="Goodwin S."/>
            <person name="Spatafora J."/>
            <person name="Crous P."/>
            <person name="Grigoriev I."/>
        </authorList>
    </citation>
    <scope>NUCLEOTIDE SEQUENCE</scope>
    <source>
        <strain evidence="3">CBS 690.94</strain>
    </source>
</reference>
<dbReference type="OrthoDB" id="10676461at2759"/>
<dbReference type="SUPFAM" id="SSF57756">
    <property type="entry name" value="Retrovirus zinc finger-like domains"/>
    <property type="match status" value="1"/>
</dbReference>
<name>A0A9P4U3V7_9PLEO</name>
<sequence>MSLSRSTADPPDRDTSPNYDDPGILDDDLFDVERAATQAAQATKATSPDYEDPNLLDDDLFDGERAATQAAQATQATVTANDARSAPPEATAFAHPAPPGVTLDMIFTFLQVNSQVVQQELQAMKEENKAVKKELQAIKGKVDSSGNTTSSLTTKTLTSASVALAGTQITHQADNRSVVSESSQNNRKNRPRKKKRPGYGAFKDHKPGTVIPCIRIRVHDDDKDIAASMHGPAFISKLTELSFNDPYHHIRSAILLNPNISSTRELLLQVDCWDGYKVLCQPQFEKSLIKTLGLHNSFTVRNQYWVEVFHYILGSDVKDDVNSHIDTWSRQSGLSIAQAQLRASRLFFRFDTVSGAEKACSWIFCFGGSIAYATPHDRRSMRSHCTWCTKPGHTERTCEEKKKGKKRVCLNCAATGHSKHNINEDGFGNDIPGLPQVKCKARRGCGNCGQLDHSTEGQDCEDPKVLEHIKDCKKYEGEQTDWSRHLVLPKFPRVPMSCGREPTKKPSTDDSTTTNLPASNQAAAAAAAAGASAGAVANPGDAARHRSGMAPLDPAPPKVSNAEQHQAYKQTQKKATEISLARFKSDIARVHDFHYKQDDKRGTVNLYVDVTLTNDKRVKRYWKELRPDDFRVIREWWIENKGPSDLRDLGMRVQQKLGLSKNQEGAPSTLAATQTAEDPALTVPTRDQSTDELIPDHSHQLVDHASNQHGQDQPTTQLPATEAVRSPLVQQTLPSPTIRSPGTPITSIELPQFVQEADTHRAPRSPSTDFRGFTSSPFGDGSEFVPSSSGTAMPQASSQPSLDAGVNDMSLREPRVSAKGQNSGRGNGQGSRGASGDVAGDQLESASSQRSTEVTGRRGPVLRKRKDK</sequence>
<comment type="caution">
    <text evidence="3">The sequence shown here is derived from an EMBL/GenBank/DDBJ whole genome shotgun (WGS) entry which is preliminary data.</text>
</comment>
<feature type="compositionally biased region" description="Polar residues" evidence="2">
    <location>
        <begin position="844"/>
        <end position="854"/>
    </location>
</feature>
<feature type="compositionally biased region" description="Gly residues" evidence="2">
    <location>
        <begin position="823"/>
        <end position="833"/>
    </location>
</feature>
<keyword evidence="1" id="KW-0175">Coiled coil</keyword>
<dbReference type="EMBL" id="MU001517">
    <property type="protein sequence ID" value="KAF2437284.1"/>
    <property type="molecule type" value="Genomic_DNA"/>
</dbReference>
<feature type="compositionally biased region" description="Polar residues" evidence="2">
    <location>
        <begin position="765"/>
        <end position="777"/>
    </location>
</feature>
<evidence type="ECO:0000313" key="4">
    <source>
        <dbReference type="Proteomes" id="UP000799764"/>
    </source>
</evidence>
<feature type="region of interest" description="Disordered" evidence="2">
    <location>
        <begin position="171"/>
        <end position="202"/>
    </location>
</feature>
<organism evidence="3 4">
    <name type="scientific">Karstenula rhodostoma CBS 690.94</name>
    <dbReference type="NCBI Taxonomy" id="1392251"/>
    <lineage>
        <taxon>Eukaryota</taxon>
        <taxon>Fungi</taxon>
        <taxon>Dikarya</taxon>
        <taxon>Ascomycota</taxon>
        <taxon>Pezizomycotina</taxon>
        <taxon>Dothideomycetes</taxon>
        <taxon>Pleosporomycetidae</taxon>
        <taxon>Pleosporales</taxon>
        <taxon>Massarineae</taxon>
        <taxon>Didymosphaeriaceae</taxon>
        <taxon>Karstenula</taxon>
    </lineage>
</organism>
<feature type="compositionally biased region" description="Polar residues" evidence="2">
    <location>
        <begin position="785"/>
        <end position="801"/>
    </location>
</feature>
<feature type="compositionally biased region" description="Basic residues" evidence="2">
    <location>
        <begin position="187"/>
        <end position="197"/>
    </location>
</feature>
<dbReference type="InterPro" id="IPR036875">
    <property type="entry name" value="Znf_CCHC_sf"/>
</dbReference>
<accession>A0A9P4U3V7</accession>
<evidence type="ECO:0000256" key="2">
    <source>
        <dbReference type="SAM" id="MobiDB-lite"/>
    </source>
</evidence>
<feature type="compositionally biased region" description="Acidic residues" evidence="2">
    <location>
        <begin position="49"/>
        <end position="59"/>
    </location>
</feature>
<evidence type="ECO:0000256" key="1">
    <source>
        <dbReference type="SAM" id="Coils"/>
    </source>
</evidence>
<feature type="region of interest" description="Disordered" evidence="2">
    <location>
        <begin position="1"/>
        <end position="59"/>
    </location>
</feature>
<feature type="region of interest" description="Disordered" evidence="2">
    <location>
        <begin position="658"/>
        <end position="691"/>
    </location>
</feature>
<dbReference type="AlphaFoldDB" id="A0A9P4U3V7"/>
<evidence type="ECO:0008006" key="5">
    <source>
        <dbReference type="Google" id="ProtNLM"/>
    </source>
</evidence>
<dbReference type="GO" id="GO:0003676">
    <property type="term" value="F:nucleic acid binding"/>
    <property type="evidence" value="ECO:0007669"/>
    <property type="project" value="InterPro"/>
</dbReference>
<proteinExistence type="predicted"/>
<dbReference type="Proteomes" id="UP000799764">
    <property type="component" value="Unassembled WGS sequence"/>
</dbReference>
<feature type="compositionally biased region" description="Polar residues" evidence="2">
    <location>
        <begin position="660"/>
        <end position="676"/>
    </location>
</feature>
<feature type="compositionally biased region" description="Polar residues" evidence="2">
    <location>
        <begin position="171"/>
        <end position="184"/>
    </location>
</feature>
<keyword evidence="4" id="KW-1185">Reference proteome</keyword>
<feature type="coiled-coil region" evidence="1">
    <location>
        <begin position="114"/>
        <end position="141"/>
    </location>
</feature>
<feature type="region of interest" description="Disordered" evidence="2">
    <location>
        <begin position="536"/>
        <end position="572"/>
    </location>
</feature>
<feature type="region of interest" description="Disordered" evidence="2">
    <location>
        <begin position="493"/>
        <end position="516"/>
    </location>
</feature>
<gene>
    <name evidence="3" type="ORF">P171DRAFT_506446</name>
</gene>
<dbReference type="GO" id="GO:0008270">
    <property type="term" value="F:zinc ion binding"/>
    <property type="evidence" value="ECO:0007669"/>
    <property type="project" value="InterPro"/>
</dbReference>
<protein>
    <recommendedName>
        <fullName evidence="5">CCHC-type domain-containing protein</fullName>
    </recommendedName>
</protein>
<feature type="region of interest" description="Disordered" evidence="2">
    <location>
        <begin position="756"/>
        <end position="868"/>
    </location>
</feature>
<feature type="compositionally biased region" description="Polar residues" evidence="2">
    <location>
        <begin position="561"/>
        <end position="570"/>
    </location>
</feature>
<feature type="compositionally biased region" description="Low complexity" evidence="2">
    <location>
        <begin position="35"/>
        <end position="46"/>
    </location>
</feature>